<dbReference type="RefSeq" id="WP_108916862.1">
    <property type="nucleotide sequence ID" value="NZ_BGJY01000003.1"/>
</dbReference>
<dbReference type="NCBIfam" id="TIGR00385">
    <property type="entry name" value="dsbE"/>
    <property type="match status" value="1"/>
</dbReference>
<dbReference type="AlphaFoldDB" id="A0A2U1SRY3"/>
<dbReference type="Gene3D" id="3.40.30.10">
    <property type="entry name" value="Glutaredoxin"/>
    <property type="match status" value="1"/>
</dbReference>
<protein>
    <submittedName>
        <fullName evidence="7">DsbE family thiol:disulfide interchange protein</fullName>
    </submittedName>
</protein>
<gene>
    <name evidence="7" type="ORF">C5689_08605</name>
</gene>
<dbReference type="PANTHER" id="PTHR42852">
    <property type="entry name" value="THIOL:DISULFIDE INTERCHANGE PROTEIN DSBE"/>
    <property type="match status" value="1"/>
</dbReference>
<feature type="domain" description="Thioredoxin" evidence="6">
    <location>
        <begin position="42"/>
        <end position="192"/>
    </location>
</feature>
<dbReference type="OrthoDB" id="9799347at2"/>
<dbReference type="PANTHER" id="PTHR42852:SF6">
    <property type="entry name" value="THIOL:DISULFIDE INTERCHANGE PROTEIN DSBE"/>
    <property type="match status" value="1"/>
</dbReference>
<evidence type="ECO:0000256" key="2">
    <source>
        <dbReference type="ARBA" id="ARBA00007758"/>
    </source>
</evidence>
<dbReference type="Pfam" id="PF08534">
    <property type="entry name" value="Redoxin"/>
    <property type="match status" value="1"/>
</dbReference>
<dbReference type="GO" id="GO:0030288">
    <property type="term" value="C:outer membrane-bounded periplasmic space"/>
    <property type="evidence" value="ECO:0007669"/>
    <property type="project" value="InterPro"/>
</dbReference>
<name>A0A2U1SRY3_METSR</name>
<dbReference type="CDD" id="cd03010">
    <property type="entry name" value="TlpA_like_DsbE"/>
    <property type="match status" value="1"/>
</dbReference>
<dbReference type="SUPFAM" id="SSF52833">
    <property type="entry name" value="Thioredoxin-like"/>
    <property type="match status" value="1"/>
</dbReference>
<keyword evidence="4" id="KW-1015">Disulfide bond</keyword>
<evidence type="ECO:0000256" key="5">
    <source>
        <dbReference type="ARBA" id="ARBA00023284"/>
    </source>
</evidence>
<dbReference type="GO" id="GO:0015036">
    <property type="term" value="F:disulfide oxidoreductase activity"/>
    <property type="evidence" value="ECO:0007669"/>
    <property type="project" value="InterPro"/>
</dbReference>
<evidence type="ECO:0000313" key="7">
    <source>
        <dbReference type="EMBL" id="PWB94371.1"/>
    </source>
</evidence>
<accession>A0A2U1SRY3</accession>
<evidence type="ECO:0000259" key="6">
    <source>
        <dbReference type="PROSITE" id="PS51352"/>
    </source>
</evidence>
<dbReference type="InterPro" id="IPR036249">
    <property type="entry name" value="Thioredoxin-like_sf"/>
</dbReference>
<dbReference type="PROSITE" id="PS51352">
    <property type="entry name" value="THIOREDOXIN_2"/>
    <property type="match status" value="1"/>
</dbReference>
<evidence type="ECO:0000256" key="4">
    <source>
        <dbReference type="ARBA" id="ARBA00023157"/>
    </source>
</evidence>
<evidence type="ECO:0000256" key="1">
    <source>
        <dbReference type="ARBA" id="ARBA00004196"/>
    </source>
</evidence>
<keyword evidence="5" id="KW-0676">Redox-active center</keyword>
<comment type="caution">
    <text evidence="7">The sequence shown here is derived from an EMBL/GenBank/DDBJ whole genome shotgun (WGS) entry which is preliminary data.</text>
</comment>
<dbReference type="InterPro" id="IPR004799">
    <property type="entry name" value="Periplasmic_diS_OxRdtase_DsbE"/>
</dbReference>
<dbReference type="PROSITE" id="PS00194">
    <property type="entry name" value="THIOREDOXIN_1"/>
    <property type="match status" value="1"/>
</dbReference>
<sequence length="203" mass="20969">MSAPDAPRGRLALFLPLAVFAALALLFLARLFAGDASRLPSALIGKQAPQFALPALPGLAGVGGLVGDDLRKGHVSVVNVFASWCAPCRAEHAQLLALAKDPALAGKGVTLAGLAYKDEPANALRFLEDVGNPYASIGVDLAGRVAIDFGVYGVPETFVIRGDGAIAYKYVGPLTRQALEETLLPEIEKALAQTRAAALAGAQ</sequence>
<dbReference type="InterPro" id="IPR050553">
    <property type="entry name" value="Thioredoxin_ResA/DsbE_sf"/>
</dbReference>
<evidence type="ECO:0000256" key="3">
    <source>
        <dbReference type="ARBA" id="ARBA00022748"/>
    </source>
</evidence>
<dbReference type="Proteomes" id="UP000245137">
    <property type="component" value="Unassembled WGS sequence"/>
</dbReference>
<dbReference type="InterPro" id="IPR013766">
    <property type="entry name" value="Thioredoxin_domain"/>
</dbReference>
<dbReference type="InterPro" id="IPR013740">
    <property type="entry name" value="Redoxin"/>
</dbReference>
<keyword evidence="8" id="KW-1185">Reference proteome</keyword>
<comment type="similarity">
    <text evidence="2">Belongs to the thioredoxin family. DsbE subfamily.</text>
</comment>
<reference evidence="7 8" key="1">
    <citation type="journal article" date="2018" name="Appl. Microbiol. Biotechnol.">
        <title>Co-cultivation of the strictly anaerobic methanogen Methanosarcina barkeri with aerobic methanotrophs in an oxygen-limited membrane bioreactor.</title>
        <authorList>
            <person name="In 't Zandt M.H."/>
            <person name="van den Bosch T.J.M."/>
            <person name="Rijkers R."/>
            <person name="van Kessel M.A.H.J."/>
            <person name="Jetten M.S.M."/>
            <person name="Welte C.U."/>
        </authorList>
    </citation>
    <scope>NUCLEOTIDE SEQUENCE [LARGE SCALE GENOMIC DNA]</scope>
    <source>
        <strain evidence="7 8">DSM 17706</strain>
    </source>
</reference>
<comment type="subcellular location">
    <subcellularLocation>
        <location evidence="1">Cell envelope</location>
    </subcellularLocation>
</comment>
<dbReference type="InterPro" id="IPR017937">
    <property type="entry name" value="Thioredoxin_CS"/>
</dbReference>
<dbReference type="EMBL" id="PUIV01000009">
    <property type="protein sequence ID" value="PWB94371.1"/>
    <property type="molecule type" value="Genomic_DNA"/>
</dbReference>
<evidence type="ECO:0000313" key="8">
    <source>
        <dbReference type="Proteomes" id="UP000245137"/>
    </source>
</evidence>
<keyword evidence="3" id="KW-0201">Cytochrome c-type biogenesis</keyword>
<organism evidence="7 8">
    <name type="scientific">Methylosinus sporium</name>
    <dbReference type="NCBI Taxonomy" id="428"/>
    <lineage>
        <taxon>Bacteria</taxon>
        <taxon>Pseudomonadati</taxon>
        <taxon>Pseudomonadota</taxon>
        <taxon>Alphaproteobacteria</taxon>
        <taxon>Hyphomicrobiales</taxon>
        <taxon>Methylocystaceae</taxon>
        <taxon>Methylosinus</taxon>
    </lineage>
</organism>
<dbReference type="GO" id="GO:0017004">
    <property type="term" value="P:cytochrome complex assembly"/>
    <property type="evidence" value="ECO:0007669"/>
    <property type="project" value="UniProtKB-KW"/>
</dbReference>
<proteinExistence type="inferred from homology"/>